<evidence type="ECO:0000313" key="3">
    <source>
        <dbReference type="Proteomes" id="UP000287352"/>
    </source>
</evidence>
<dbReference type="EMBL" id="BIFR01000001">
    <property type="protein sequence ID" value="GCE11630.1"/>
    <property type="molecule type" value="Genomic_DNA"/>
</dbReference>
<dbReference type="RefSeq" id="WP_126579318.1">
    <property type="nucleotide sequence ID" value="NZ_BIFR01000001.1"/>
</dbReference>
<evidence type="ECO:0000313" key="2">
    <source>
        <dbReference type="EMBL" id="GCE11630.1"/>
    </source>
</evidence>
<feature type="domain" description="N-acetyltransferase" evidence="1">
    <location>
        <begin position="18"/>
        <end position="179"/>
    </location>
</feature>
<gene>
    <name evidence="2" type="ORF">KTT_14890</name>
</gene>
<keyword evidence="2" id="KW-0808">Transferase</keyword>
<dbReference type="Proteomes" id="UP000287352">
    <property type="component" value="Unassembled WGS sequence"/>
</dbReference>
<dbReference type="OrthoDB" id="9785602at2"/>
<sequence>MSIDRAFTTFPILTTERLRLRQVQIADARDLFPIFSDPETTQFYGHDPHRSLDETEEQIKQNQRRYAERQLLQWILTFKDADRVIGNVSLFNFGANYRRAEIGYILERSSWGMGVMSEAIAAVLTYAFSELNLHRIEAIIDIANERSKRLLLKSGFTYEGVLRERYPIGDHLEDEHYFGLLQHEWSSLRSRV</sequence>
<organism evidence="2 3">
    <name type="scientific">Tengunoibacter tsumagoiensis</name>
    <dbReference type="NCBI Taxonomy" id="2014871"/>
    <lineage>
        <taxon>Bacteria</taxon>
        <taxon>Bacillati</taxon>
        <taxon>Chloroflexota</taxon>
        <taxon>Ktedonobacteria</taxon>
        <taxon>Ktedonobacterales</taxon>
        <taxon>Dictyobacteraceae</taxon>
        <taxon>Tengunoibacter</taxon>
    </lineage>
</organism>
<dbReference type="InterPro" id="IPR051531">
    <property type="entry name" value="N-acetyltransferase"/>
</dbReference>
<dbReference type="InterPro" id="IPR000182">
    <property type="entry name" value="GNAT_dom"/>
</dbReference>
<dbReference type="PROSITE" id="PS51186">
    <property type="entry name" value="GNAT"/>
    <property type="match status" value="1"/>
</dbReference>
<reference evidence="3" key="1">
    <citation type="submission" date="2018-12" db="EMBL/GenBank/DDBJ databases">
        <title>Tengunoibacter tsumagoiensis gen. nov., sp. nov., Dictyobacter kobayashii sp. nov., D. alpinus sp. nov., and D. joshuensis sp. nov. and description of Dictyobacteraceae fam. nov. within the order Ktedonobacterales isolated from Tengu-no-mugimeshi.</title>
        <authorList>
            <person name="Wang C.M."/>
            <person name="Zheng Y."/>
            <person name="Sakai Y."/>
            <person name="Toyoda A."/>
            <person name="Minakuchi Y."/>
            <person name="Abe K."/>
            <person name="Yokota A."/>
            <person name="Yabe S."/>
        </authorList>
    </citation>
    <scope>NUCLEOTIDE SEQUENCE [LARGE SCALE GENOMIC DNA]</scope>
    <source>
        <strain evidence="3">Uno3</strain>
    </source>
</reference>
<dbReference type="Gene3D" id="3.40.630.30">
    <property type="match status" value="1"/>
</dbReference>
<comment type="caution">
    <text evidence="2">The sequence shown here is derived from an EMBL/GenBank/DDBJ whole genome shotgun (WGS) entry which is preliminary data.</text>
</comment>
<dbReference type="AlphaFoldDB" id="A0A401ZXR4"/>
<dbReference type="Pfam" id="PF13302">
    <property type="entry name" value="Acetyltransf_3"/>
    <property type="match status" value="1"/>
</dbReference>
<dbReference type="InterPro" id="IPR016181">
    <property type="entry name" value="Acyl_CoA_acyltransferase"/>
</dbReference>
<accession>A0A401ZXR4</accession>
<proteinExistence type="predicted"/>
<dbReference type="GO" id="GO:0008999">
    <property type="term" value="F:protein-N-terminal-alanine acetyltransferase activity"/>
    <property type="evidence" value="ECO:0007669"/>
    <property type="project" value="TreeGrafter"/>
</dbReference>
<dbReference type="PANTHER" id="PTHR43792">
    <property type="entry name" value="GNAT FAMILY, PUTATIVE (AFU_ORTHOLOGUE AFUA_3G00765)-RELATED-RELATED"/>
    <property type="match status" value="1"/>
</dbReference>
<protein>
    <submittedName>
        <fullName evidence="2">N-acetyltransferase</fullName>
    </submittedName>
</protein>
<name>A0A401ZXR4_9CHLR</name>
<dbReference type="GO" id="GO:0005737">
    <property type="term" value="C:cytoplasm"/>
    <property type="evidence" value="ECO:0007669"/>
    <property type="project" value="TreeGrafter"/>
</dbReference>
<dbReference type="PANTHER" id="PTHR43792:SF9">
    <property type="entry name" value="RIBOSOMAL-PROTEIN-ALANINE ACETYLTRANSFERASE"/>
    <property type="match status" value="1"/>
</dbReference>
<dbReference type="SUPFAM" id="SSF55729">
    <property type="entry name" value="Acyl-CoA N-acyltransferases (Nat)"/>
    <property type="match status" value="1"/>
</dbReference>
<evidence type="ECO:0000259" key="1">
    <source>
        <dbReference type="PROSITE" id="PS51186"/>
    </source>
</evidence>
<keyword evidence="3" id="KW-1185">Reference proteome</keyword>